<sequence length="186" mass="21437">MNKISGQLANPLQEPICNHILYCFEKLDCYIENVVTFILTEVEQGNFIILIENERIFQLIKKKLNSQISEEGQKLINYVNNFDFYFSHGDFHTPTIISTFTDLLEPYRKRGGTICTWAHVEWGNDDEITCKIKEFEEVANQTVSSMNTTSVCAYDADRLSESLKKDLNSSHPCQLTDTDFFVKATK</sequence>
<proteinExistence type="predicted"/>
<feature type="domain" description="MEDS" evidence="1">
    <location>
        <begin position="19"/>
        <end position="172"/>
    </location>
</feature>
<dbReference type="OrthoDB" id="2855396at2"/>
<reference evidence="3" key="1">
    <citation type="submission" date="2016-10" db="EMBL/GenBank/DDBJ databases">
        <authorList>
            <person name="Varghese N."/>
            <person name="Submissions S."/>
        </authorList>
    </citation>
    <scope>NUCLEOTIDE SEQUENCE [LARGE SCALE GENOMIC DNA]</scope>
    <source>
        <strain evidence="3">B48,IBRC-M 10115,DSM 25386,CECT 8001</strain>
    </source>
</reference>
<dbReference type="InterPro" id="IPR025847">
    <property type="entry name" value="MEDS_domain"/>
</dbReference>
<dbReference type="Proteomes" id="UP000198553">
    <property type="component" value="Unassembled WGS sequence"/>
</dbReference>
<dbReference type="EMBL" id="FOBW01000018">
    <property type="protein sequence ID" value="SEN70685.1"/>
    <property type="molecule type" value="Genomic_DNA"/>
</dbReference>
<dbReference type="RefSeq" id="WP_090749482.1">
    <property type="nucleotide sequence ID" value="NZ_FOBW01000018.1"/>
</dbReference>
<evidence type="ECO:0000313" key="3">
    <source>
        <dbReference type="Proteomes" id="UP000198553"/>
    </source>
</evidence>
<name>A0A1H8IRF6_9BACI</name>
<dbReference type="AlphaFoldDB" id="A0A1H8IRF6"/>
<keyword evidence="3" id="KW-1185">Reference proteome</keyword>
<dbReference type="Pfam" id="PF14417">
    <property type="entry name" value="MEDS"/>
    <property type="match status" value="1"/>
</dbReference>
<evidence type="ECO:0000259" key="1">
    <source>
        <dbReference type="Pfam" id="PF14417"/>
    </source>
</evidence>
<protein>
    <submittedName>
        <fullName evidence="2">MEDS: MEthanogen/methylotroph, DcmR Sensory domain</fullName>
    </submittedName>
</protein>
<accession>A0A1H8IRF6</accession>
<gene>
    <name evidence="2" type="ORF">SAMN05192533_1188</name>
</gene>
<organism evidence="2 3">
    <name type="scientific">Mesobacillus persicus</name>
    <dbReference type="NCBI Taxonomy" id="930146"/>
    <lineage>
        <taxon>Bacteria</taxon>
        <taxon>Bacillati</taxon>
        <taxon>Bacillota</taxon>
        <taxon>Bacilli</taxon>
        <taxon>Bacillales</taxon>
        <taxon>Bacillaceae</taxon>
        <taxon>Mesobacillus</taxon>
    </lineage>
</organism>
<evidence type="ECO:0000313" key="2">
    <source>
        <dbReference type="EMBL" id="SEN70685.1"/>
    </source>
</evidence>